<feature type="transmembrane region" description="Helical" evidence="1">
    <location>
        <begin position="156"/>
        <end position="178"/>
    </location>
</feature>
<sequence>MTSALCYPTTLPKLCREFTLNPKCSQFSPSFFPKSRFPSSASLFRPCCSRNGWGGEDPFENFSVLETDTPWDSADMWSTLAGYIFTLHVPLSFGGVAFVAKTLRPLLDPLTMALSIIVIQMMELTGAMLLLSFTAKKEYQISSFFIGKLFSEKRSWIKASATGVVFLIGLMFLTSSIADSLLEAKEDVNDPIMKEMFLGSPLSEIATVSLLCFTTPLLEETIYRGFLLTSLAKEMKWWQAIIISACVFSIAHFSFESSLQLFLVGIILGFVYCWSGNLAAPFLVHSLYNAAVLLLDYML</sequence>
<keyword evidence="1" id="KW-1133">Transmembrane helix</keyword>
<reference evidence="4" key="1">
    <citation type="submission" date="2025-08" db="UniProtKB">
        <authorList>
            <consortium name="RefSeq"/>
        </authorList>
    </citation>
    <scope>IDENTIFICATION</scope>
</reference>
<dbReference type="GeneID" id="120250100"/>
<dbReference type="RefSeq" id="XP_039114810.1">
    <property type="nucleotide sequence ID" value="XM_039258876.1"/>
</dbReference>
<gene>
    <name evidence="4" type="primary">LOC120250100</name>
</gene>
<feature type="transmembrane region" description="Helical" evidence="1">
    <location>
        <begin position="112"/>
        <end position="135"/>
    </location>
</feature>
<organism evidence="3 4">
    <name type="scientific">Dioscorea cayennensis subsp. rotundata</name>
    <name type="common">White Guinea yam</name>
    <name type="synonym">Dioscorea rotundata</name>
    <dbReference type="NCBI Taxonomy" id="55577"/>
    <lineage>
        <taxon>Eukaryota</taxon>
        <taxon>Viridiplantae</taxon>
        <taxon>Streptophyta</taxon>
        <taxon>Embryophyta</taxon>
        <taxon>Tracheophyta</taxon>
        <taxon>Spermatophyta</taxon>
        <taxon>Magnoliopsida</taxon>
        <taxon>Liliopsida</taxon>
        <taxon>Dioscoreales</taxon>
        <taxon>Dioscoreaceae</taxon>
        <taxon>Dioscorea</taxon>
    </lineage>
</organism>
<accession>A0AB40AIK4</accession>
<dbReference type="AlphaFoldDB" id="A0AB40AIK4"/>
<dbReference type="PANTHER" id="PTHR43592:SF4">
    <property type="entry name" value="CAAX AMINO TERMINAL PROTEASE FAMILY PROTEIN"/>
    <property type="match status" value="1"/>
</dbReference>
<evidence type="ECO:0000259" key="2">
    <source>
        <dbReference type="Pfam" id="PF02517"/>
    </source>
</evidence>
<dbReference type="InterPro" id="IPR003675">
    <property type="entry name" value="Rce1/LyrA-like_dom"/>
</dbReference>
<keyword evidence="1" id="KW-0812">Transmembrane</keyword>
<dbReference type="GO" id="GO:0004175">
    <property type="term" value="F:endopeptidase activity"/>
    <property type="evidence" value="ECO:0007669"/>
    <property type="project" value="UniProtKB-ARBA"/>
</dbReference>
<proteinExistence type="predicted"/>
<evidence type="ECO:0000256" key="1">
    <source>
        <dbReference type="SAM" id="Phobius"/>
    </source>
</evidence>
<feature type="transmembrane region" description="Helical" evidence="1">
    <location>
        <begin position="261"/>
        <end position="284"/>
    </location>
</feature>
<evidence type="ECO:0000313" key="3">
    <source>
        <dbReference type="Proteomes" id="UP001515500"/>
    </source>
</evidence>
<evidence type="ECO:0000313" key="4">
    <source>
        <dbReference type="RefSeq" id="XP_039114810.1"/>
    </source>
</evidence>
<dbReference type="PANTHER" id="PTHR43592">
    <property type="entry name" value="CAAX AMINO TERMINAL PROTEASE"/>
    <property type="match status" value="1"/>
</dbReference>
<feature type="transmembrane region" description="Helical" evidence="1">
    <location>
        <begin position="237"/>
        <end position="255"/>
    </location>
</feature>
<feature type="transmembrane region" description="Helical" evidence="1">
    <location>
        <begin position="80"/>
        <end position="100"/>
    </location>
</feature>
<dbReference type="Pfam" id="PF02517">
    <property type="entry name" value="Rce1-like"/>
    <property type="match status" value="1"/>
</dbReference>
<dbReference type="GO" id="GO:0080120">
    <property type="term" value="P:CAAX-box protein maturation"/>
    <property type="evidence" value="ECO:0007669"/>
    <property type="project" value="UniProtKB-ARBA"/>
</dbReference>
<feature type="domain" description="CAAX prenyl protease 2/Lysostaphin resistance protein A-like" evidence="2">
    <location>
        <begin position="204"/>
        <end position="290"/>
    </location>
</feature>
<keyword evidence="1" id="KW-0472">Membrane</keyword>
<protein>
    <submittedName>
        <fullName evidence="4">Uncharacterized protein LOC120250100 isoform X1</fullName>
    </submittedName>
</protein>
<keyword evidence="3" id="KW-1185">Reference proteome</keyword>
<dbReference type="Proteomes" id="UP001515500">
    <property type="component" value="Chromosome 19"/>
</dbReference>
<name>A0AB40AIK4_DIOCR</name>